<evidence type="ECO:0008006" key="5">
    <source>
        <dbReference type="Google" id="ProtNLM"/>
    </source>
</evidence>
<feature type="chain" id="PRO_5026805022" description="Chromosome partition protein smc" evidence="2">
    <location>
        <begin position="22"/>
        <end position="505"/>
    </location>
</feature>
<dbReference type="AlphaFoldDB" id="A0A6M5YL09"/>
<dbReference type="EMBL" id="CP053452">
    <property type="protein sequence ID" value="QJW94264.1"/>
    <property type="molecule type" value="Genomic_DNA"/>
</dbReference>
<evidence type="ECO:0000256" key="2">
    <source>
        <dbReference type="SAM" id="SignalP"/>
    </source>
</evidence>
<keyword evidence="1" id="KW-0175">Coiled coil</keyword>
<sequence>MFWVKKATAAAFALSAVFALGIGAGLSTRTEYAGAGAQEKGVPATGTGLKAQPAVVSEIAALEDAIGKKTAFHKALTDEMRDALKKTAALKAAVELKKAEYLNLKAATVASEKAEMQARALRHAIVEYEEASQKHDQLRKVTDQAWADLKELKAKLDNLKGAIPAPQIAPPQDIDSDPEVVAQHQKMVRARTEYEFRLNATDDKNSPGILRLEAAYEVQKKKYEELKKEKIAAHELNTITEQLARATREKERLLREVSAATAEEQALHAYRDRLAERAKRAKQIANLEEDVRKLEQKYTSAHDGFRAAQKRYELTKNVLGANPKEVLDDQIIVARFRDELEAAETQLKGARDRLAKLKGIAVQAPAECIELTVGGQAGEFEFVIREVPVDQTVTKRGTGPVTTRDPVMLAKLLARAKSDPNGPQQVVIIAQPQTSFTTGPGAALKACGAAGYKTVTFTGYVFGGGEAVQLKLDQKGEVPGYKRYDAAEVKPADLLKEIQDGMRRF</sequence>
<evidence type="ECO:0000313" key="3">
    <source>
        <dbReference type="EMBL" id="QJW94264.1"/>
    </source>
</evidence>
<name>A0A6M5YL09_9BACT</name>
<keyword evidence="2" id="KW-0732">Signal</keyword>
<dbReference type="KEGG" id="ftj:FTUN_1784"/>
<keyword evidence="4" id="KW-1185">Reference proteome</keyword>
<dbReference type="Proteomes" id="UP000503447">
    <property type="component" value="Chromosome"/>
</dbReference>
<feature type="coiled-coil region" evidence="1">
    <location>
        <begin position="111"/>
        <end position="141"/>
    </location>
</feature>
<protein>
    <recommendedName>
        <fullName evidence="5">Chromosome partition protein smc</fullName>
    </recommendedName>
</protein>
<organism evidence="3 4">
    <name type="scientific">Frigoriglobus tundricola</name>
    <dbReference type="NCBI Taxonomy" id="2774151"/>
    <lineage>
        <taxon>Bacteria</taxon>
        <taxon>Pseudomonadati</taxon>
        <taxon>Planctomycetota</taxon>
        <taxon>Planctomycetia</taxon>
        <taxon>Gemmatales</taxon>
        <taxon>Gemmataceae</taxon>
        <taxon>Frigoriglobus</taxon>
    </lineage>
</organism>
<proteinExistence type="predicted"/>
<evidence type="ECO:0000313" key="4">
    <source>
        <dbReference type="Proteomes" id="UP000503447"/>
    </source>
</evidence>
<feature type="coiled-coil region" evidence="1">
    <location>
        <begin position="209"/>
        <end position="304"/>
    </location>
</feature>
<feature type="coiled-coil region" evidence="1">
    <location>
        <begin position="333"/>
        <end position="360"/>
    </location>
</feature>
<accession>A0A6M5YL09</accession>
<reference evidence="4" key="1">
    <citation type="submission" date="2020-05" db="EMBL/GenBank/DDBJ databases">
        <title>Frigoriglobus tundricola gen. nov., sp. nov., a psychrotolerant cellulolytic planctomycete of the family Gemmataceae with two divergent copies of 16S rRNA gene.</title>
        <authorList>
            <person name="Kulichevskaya I.S."/>
            <person name="Ivanova A.A."/>
            <person name="Naumoff D.G."/>
            <person name="Beletsky A.V."/>
            <person name="Rijpstra W.I.C."/>
            <person name="Sinninghe Damste J.S."/>
            <person name="Mardanov A.V."/>
            <person name="Ravin N.V."/>
            <person name="Dedysh S.N."/>
        </authorList>
    </citation>
    <scope>NUCLEOTIDE SEQUENCE [LARGE SCALE GENOMIC DNA]</scope>
    <source>
        <strain evidence="4">PL17</strain>
    </source>
</reference>
<gene>
    <name evidence="3" type="ORF">FTUN_1784</name>
</gene>
<feature type="signal peptide" evidence="2">
    <location>
        <begin position="1"/>
        <end position="21"/>
    </location>
</feature>
<evidence type="ECO:0000256" key="1">
    <source>
        <dbReference type="SAM" id="Coils"/>
    </source>
</evidence>